<dbReference type="AlphaFoldDB" id="F0WTK1"/>
<evidence type="ECO:0000313" key="19">
    <source>
        <dbReference type="EMBL" id="CCA24692.1"/>
    </source>
</evidence>
<evidence type="ECO:0000256" key="11">
    <source>
        <dbReference type="ARBA" id="ARBA00022908"/>
    </source>
</evidence>
<dbReference type="SUPFAM" id="SSF53098">
    <property type="entry name" value="Ribonuclease H-like"/>
    <property type="match status" value="1"/>
</dbReference>
<keyword evidence="10" id="KW-0460">Magnesium</keyword>
<keyword evidence="8" id="KW-0378">Hydrolase</keyword>
<keyword evidence="16" id="KW-0862">Zinc</keyword>
<organism evidence="19">
    <name type="scientific">Albugo laibachii Nc14</name>
    <dbReference type="NCBI Taxonomy" id="890382"/>
    <lineage>
        <taxon>Eukaryota</taxon>
        <taxon>Sar</taxon>
        <taxon>Stramenopiles</taxon>
        <taxon>Oomycota</taxon>
        <taxon>Peronosporomycetes</taxon>
        <taxon>Albuginales</taxon>
        <taxon>Albuginaceae</taxon>
        <taxon>Albugo</taxon>
    </lineage>
</organism>
<evidence type="ECO:0000256" key="2">
    <source>
        <dbReference type="ARBA" id="ARBA00022612"/>
    </source>
</evidence>
<dbReference type="GO" id="GO:0003964">
    <property type="term" value="F:RNA-directed DNA polymerase activity"/>
    <property type="evidence" value="ECO:0007669"/>
    <property type="project" value="UniProtKB-KW"/>
</dbReference>
<evidence type="ECO:0000259" key="17">
    <source>
        <dbReference type="PROSITE" id="PS50158"/>
    </source>
</evidence>
<dbReference type="GO" id="GO:0005524">
    <property type="term" value="F:ATP binding"/>
    <property type="evidence" value="ECO:0007669"/>
    <property type="project" value="UniProtKB-KW"/>
</dbReference>
<dbReference type="EMBL" id="FR824298">
    <property type="protein sequence ID" value="CCA24692.1"/>
    <property type="molecule type" value="Genomic_DNA"/>
</dbReference>
<dbReference type="InterPro" id="IPR001584">
    <property type="entry name" value="Integrase_cat-core"/>
</dbReference>
<keyword evidence="6" id="KW-0547">Nucleotide-binding</keyword>
<dbReference type="GO" id="GO:0004519">
    <property type="term" value="F:endonuclease activity"/>
    <property type="evidence" value="ECO:0007669"/>
    <property type="project" value="UniProtKB-KW"/>
</dbReference>
<name>F0WTK1_9STRA</name>
<evidence type="ECO:0000256" key="16">
    <source>
        <dbReference type="PROSITE-ProRule" id="PRU00047"/>
    </source>
</evidence>
<reference evidence="19" key="1">
    <citation type="journal article" date="2011" name="PLoS Biol.">
        <title>Gene gain and loss during evolution of obligate parasitism in the white rust pathogen of Arabidopsis thaliana.</title>
        <authorList>
            <person name="Kemen E."/>
            <person name="Gardiner A."/>
            <person name="Schultz-Larsen T."/>
            <person name="Kemen A.C."/>
            <person name="Balmuth A.L."/>
            <person name="Robert-Seilaniantz A."/>
            <person name="Bailey K."/>
            <person name="Holub E."/>
            <person name="Studholme D.J."/>
            <person name="Maclean D."/>
            <person name="Jones J.D."/>
        </authorList>
    </citation>
    <scope>NUCLEOTIDE SEQUENCE</scope>
</reference>
<dbReference type="InterPro" id="IPR001878">
    <property type="entry name" value="Znf_CCHC"/>
</dbReference>
<gene>
    <name evidence="19" type="primary">AlNc14C253G9680</name>
    <name evidence="19" type="ORF">ALNC14_108360</name>
</gene>
<dbReference type="PROSITE" id="PS50994">
    <property type="entry name" value="INTEGRASE"/>
    <property type="match status" value="1"/>
</dbReference>
<dbReference type="GO" id="GO:0003676">
    <property type="term" value="F:nucleic acid binding"/>
    <property type="evidence" value="ECO:0007669"/>
    <property type="project" value="InterPro"/>
</dbReference>
<dbReference type="InterPro" id="IPR036875">
    <property type="entry name" value="Znf_CCHC_sf"/>
</dbReference>
<dbReference type="HOGENOM" id="CLU_001650_20_0_1"/>
<keyword evidence="4" id="KW-0540">Nuclease</keyword>
<keyword evidence="5" id="KW-0479">Metal-binding</keyword>
<reference evidence="19" key="2">
    <citation type="submission" date="2011-02" db="EMBL/GenBank/DDBJ databases">
        <authorList>
            <person name="MacLean D."/>
        </authorList>
    </citation>
    <scope>NUCLEOTIDE SEQUENCE</scope>
</reference>
<keyword evidence="13" id="KW-0548">Nucleotidyltransferase</keyword>
<keyword evidence="14" id="KW-0917">Virion maturation</keyword>
<evidence type="ECO:0000256" key="9">
    <source>
        <dbReference type="ARBA" id="ARBA00022840"/>
    </source>
</evidence>
<dbReference type="Gene3D" id="4.10.60.10">
    <property type="entry name" value="Zinc finger, CCHC-type"/>
    <property type="match status" value="1"/>
</dbReference>
<feature type="domain" description="CCHC-type" evidence="17">
    <location>
        <begin position="46"/>
        <end position="60"/>
    </location>
</feature>
<dbReference type="GO" id="GO:0015074">
    <property type="term" value="P:DNA integration"/>
    <property type="evidence" value="ECO:0007669"/>
    <property type="project" value="UniProtKB-KW"/>
</dbReference>
<proteinExistence type="predicted"/>
<evidence type="ECO:0000256" key="12">
    <source>
        <dbReference type="ARBA" id="ARBA00022918"/>
    </source>
</evidence>
<evidence type="ECO:0000256" key="15">
    <source>
        <dbReference type="ARBA" id="ARBA00023172"/>
    </source>
</evidence>
<dbReference type="SUPFAM" id="SSF57756">
    <property type="entry name" value="Retrovirus zinc finger-like domains"/>
    <property type="match status" value="1"/>
</dbReference>
<evidence type="ECO:0000256" key="7">
    <source>
        <dbReference type="ARBA" id="ARBA00022759"/>
    </source>
</evidence>
<evidence type="ECO:0000256" key="6">
    <source>
        <dbReference type="ARBA" id="ARBA00022741"/>
    </source>
</evidence>
<evidence type="ECO:0000256" key="10">
    <source>
        <dbReference type="ARBA" id="ARBA00022842"/>
    </source>
</evidence>
<feature type="domain" description="Integrase catalytic" evidence="18">
    <location>
        <begin position="267"/>
        <end position="399"/>
    </location>
</feature>
<evidence type="ECO:0000256" key="13">
    <source>
        <dbReference type="ARBA" id="ARBA00022932"/>
    </source>
</evidence>
<evidence type="ECO:0000259" key="18">
    <source>
        <dbReference type="PROSITE" id="PS50994"/>
    </source>
</evidence>
<dbReference type="GO" id="GO:0006310">
    <property type="term" value="P:DNA recombination"/>
    <property type="evidence" value="ECO:0007669"/>
    <property type="project" value="UniProtKB-KW"/>
</dbReference>
<evidence type="ECO:0000256" key="8">
    <source>
        <dbReference type="ARBA" id="ARBA00022801"/>
    </source>
</evidence>
<evidence type="ECO:0000256" key="14">
    <source>
        <dbReference type="ARBA" id="ARBA00023113"/>
    </source>
</evidence>
<dbReference type="Gene3D" id="3.30.420.10">
    <property type="entry name" value="Ribonuclease H-like superfamily/Ribonuclease H"/>
    <property type="match status" value="1"/>
</dbReference>
<keyword evidence="16" id="KW-0863">Zinc-finger</keyword>
<dbReference type="GO" id="GO:0003887">
    <property type="term" value="F:DNA-directed DNA polymerase activity"/>
    <property type="evidence" value="ECO:0007669"/>
    <property type="project" value="UniProtKB-KW"/>
</dbReference>
<evidence type="ECO:0000256" key="5">
    <source>
        <dbReference type="ARBA" id="ARBA00022723"/>
    </source>
</evidence>
<dbReference type="GO" id="GO:0006508">
    <property type="term" value="P:proteolysis"/>
    <property type="evidence" value="ECO:0007669"/>
    <property type="project" value="UniProtKB-KW"/>
</dbReference>
<keyword evidence="11" id="KW-0229">DNA integration</keyword>
<dbReference type="GO" id="GO:0008233">
    <property type="term" value="F:peptidase activity"/>
    <property type="evidence" value="ECO:0007669"/>
    <property type="project" value="UniProtKB-KW"/>
</dbReference>
<keyword evidence="12" id="KW-0695">RNA-directed DNA polymerase</keyword>
<dbReference type="Pfam" id="PF22936">
    <property type="entry name" value="Pol_BBD"/>
    <property type="match status" value="1"/>
</dbReference>
<evidence type="ECO:0000256" key="4">
    <source>
        <dbReference type="ARBA" id="ARBA00022722"/>
    </source>
</evidence>
<keyword evidence="3" id="KW-0645">Protease</keyword>
<keyword evidence="7" id="KW-0255">Endonuclease</keyword>
<dbReference type="Pfam" id="PF00665">
    <property type="entry name" value="rve"/>
    <property type="match status" value="1"/>
</dbReference>
<dbReference type="InterPro" id="IPR039537">
    <property type="entry name" value="Retrotran_Ty1/copia-like"/>
</dbReference>
<keyword evidence="13" id="KW-0239">DNA-directed DNA polymerase</keyword>
<protein>
    <submittedName>
        <fullName evidence="19">Putative polyprotein</fullName>
    </submittedName>
</protein>
<dbReference type="InterPro" id="IPR036397">
    <property type="entry name" value="RNaseH_sf"/>
</dbReference>
<dbReference type="PROSITE" id="PS50158">
    <property type="entry name" value="ZF_CCHC"/>
    <property type="match status" value="1"/>
</dbReference>
<comment type="function">
    <text evidence="1">The aspartyl protease (PR) mediates the proteolytic cleavages of the Gag and Gag-Pol polyproteins after assembly of the VLP.</text>
</comment>
<dbReference type="PANTHER" id="PTHR42648">
    <property type="entry name" value="TRANSPOSASE, PUTATIVE-RELATED"/>
    <property type="match status" value="1"/>
</dbReference>
<evidence type="ECO:0000256" key="3">
    <source>
        <dbReference type="ARBA" id="ARBA00022670"/>
    </source>
</evidence>
<dbReference type="InterPro" id="IPR054722">
    <property type="entry name" value="PolX-like_BBD"/>
</dbReference>
<dbReference type="PANTHER" id="PTHR42648:SF11">
    <property type="entry name" value="TRANSPOSON TY4-P GAG-POL POLYPROTEIN"/>
    <property type="match status" value="1"/>
</dbReference>
<accession>F0WTK1</accession>
<dbReference type="GO" id="GO:0008270">
    <property type="term" value="F:zinc ion binding"/>
    <property type="evidence" value="ECO:0007669"/>
    <property type="project" value="UniProtKB-KW"/>
</dbReference>
<sequence>MLRREYEGIVKQEFSEVALQAAKYKSKEPYQGWKGRKEHKKKTNFKCFHCNRNGHMKKDCWKIRNGGKETMNEQAFSSYESNTCGWILDSGASSHMSFKEDDFRNLKAITTPINILVANGAKLEAIGIGSVHMKISNDRNIRVENVLYVRDLDKRLLSISAMNEKGLKVVFGQATFEIKNGDDHIITVARSGKLFIINGQINEHAFIGKAQKEKGGSEQTWHARHCSEQKLDQLGQSVTGYDLDRKSGRVHEDTDICVGCMEGKASKKPFPLSTYGQVMSARILELVHSDIMGPMKTVSQGNSKYVATFIDDFSRFVKVYFLKSKAEVVDAFMEYKSLMENQCDSRIKCIRSDNGTEYVNRRFGNICRKSGIRHQTTVPYSPQQNGIAERMNRTITERA</sequence>
<keyword evidence="13" id="KW-0808">Transferase</keyword>
<keyword evidence="15" id="KW-0233">DNA recombination</keyword>
<evidence type="ECO:0000256" key="1">
    <source>
        <dbReference type="ARBA" id="ARBA00002180"/>
    </source>
</evidence>
<dbReference type="InterPro" id="IPR012337">
    <property type="entry name" value="RNaseH-like_sf"/>
</dbReference>
<keyword evidence="9" id="KW-0067">ATP-binding</keyword>
<keyword evidence="2" id="KW-1188">Viral release from host cell</keyword>